<organism evidence="1 2">
    <name type="scientific">Pseudoalteromonas citrea</name>
    <dbReference type="NCBI Taxonomy" id="43655"/>
    <lineage>
        <taxon>Bacteria</taxon>
        <taxon>Pseudomonadati</taxon>
        <taxon>Pseudomonadota</taxon>
        <taxon>Gammaproteobacteria</taxon>
        <taxon>Alteromonadales</taxon>
        <taxon>Pseudoalteromonadaceae</taxon>
        <taxon>Pseudoalteromonas</taxon>
    </lineage>
</organism>
<name>A0AAD4AM58_9GAMM</name>
<sequence>MLVCAKKIRFVGLIVSKLSSKRFKPHFAAYPIQNDSVKVNEGLSVLIKVIIR</sequence>
<protein>
    <submittedName>
        <fullName evidence="1">Uncharacterized protein</fullName>
    </submittedName>
</protein>
<dbReference type="Proteomes" id="UP000016487">
    <property type="component" value="Unassembled WGS sequence"/>
</dbReference>
<evidence type="ECO:0000313" key="1">
    <source>
        <dbReference type="EMBL" id="KAF7775174.1"/>
    </source>
</evidence>
<proteinExistence type="predicted"/>
<evidence type="ECO:0000313" key="2">
    <source>
        <dbReference type="Proteomes" id="UP000016487"/>
    </source>
</evidence>
<accession>A0AAD4AM58</accession>
<gene>
    <name evidence="1" type="ORF">PCIT_a1300</name>
</gene>
<dbReference type="EMBL" id="AHBZ03000012">
    <property type="protein sequence ID" value="KAF7775174.1"/>
    <property type="molecule type" value="Genomic_DNA"/>
</dbReference>
<reference evidence="1" key="1">
    <citation type="journal article" date="2012" name="J. Bacteriol.">
        <title>Genome sequences of type strains of seven species of the marine bacterium Pseudoalteromonas.</title>
        <authorList>
            <person name="Xie B.B."/>
            <person name="Shu Y.L."/>
            <person name="Qin Q.L."/>
            <person name="Rong J.C."/>
            <person name="Zhang X.Y."/>
            <person name="Chen X.L."/>
            <person name="Shi M."/>
            <person name="He H.L."/>
            <person name="Zhou B.C."/>
            <person name="Zhang Y.Z."/>
        </authorList>
    </citation>
    <scope>NUCLEOTIDE SEQUENCE</scope>
    <source>
        <strain evidence="1">DSM 8771</strain>
    </source>
</reference>
<reference evidence="1" key="2">
    <citation type="submission" date="2015-03" db="EMBL/GenBank/DDBJ databases">
        <title>Genome sequence of Pseudoalteromonas citrea.</title>
        <authorList>
            <person name="Xie B.-B."/>
            <person name="Rong J.-C."/>
            <person name="Qin Q.-L."/>
            <person name="Zhang Y.-Z."/>
        </authorList>
    </citation>
    <scope>NUCLEOTIDE SEQUENCE</scope>
    <source>
        <strain evidence="1">DSM 8771</strain>
    </source>
</reference>
<comment type="caution">
    <text evidence="1">The sequence shown here is derived from an EMBL/GenBank/DDBJ whole genome shotgun (WGS) entry which is preliminary data.</text>
</comment>
<dbReference type="AlphaFoldDB" id="A0AAD4AM58"/>